<dbReference type="Pfam" id="PF13419">
    <property type="entry name" value="HAD_2"/>
    <property type="match status" value="1"/>
</dbReference>
<evidence type="ECO:0000256" key="2">
    <source>
        <dbReference type="ARBA" id="ARBA00006171"/>
    </source>
</evidence>
<dbReference type="NCBIfam" id="TIGR01509">
    <property type="entry name" value="HAD-SF-IA-v3"/>
    <property type="match status" value="1"/>
</dbReference>
<comment type="similarity">
    <text evidence="2">Belongs to the HAD-like hydrolase superfamily. CbbY/CbbZ/Gph/YieH family.</text>
</comment>
<dbReference type="GO" id="GO:0046872">
    <property type="term" value="F:metal ion binding"/>
    <property type="evidence" value="ECO:0007669"/>
    <property type="project" value="UniProtKB-KW"/>
</dbReference>
<dbReference type="Gene3D" id="3.40.50.1000">
    <property type="entry name" value="HAD superfamily/HAD-like"/>
    <property type="match status" value="1"/>
</dbReference>
<dbReference type="SFLD" id="SFLDG01129">
    <property type="entry name" value="C1.5:_HAD__Beta-PGM__Phosphata"/>
    <property type="match status" value="1"/>
</dbReference>
<evidence type="ECO:0000256" key="4">
    <source>
        <dbReference type="ARBA" id="ARBA00022842"/>
    </source>
</evidence>
<organism evidence="5 6">
    <name type="scientific">Vibrio qingdaonensis</name>
    <dbReference type="NCBI Taxonomy" id="2829491"/>
    <lineage>
        <taxon>Bacteria</taxon>
        <taxon>Pseudomonadati</taxon>
        <taxon>Pseudomonadota</taxon>
        <taxon>Gammaproteobacteria</taxon>
        <taxon>Vibrionales</taxon>
        <taxon>Vibrionaceae</taxon>
        <taxon>Vibrio</taxon>
    </lineage>
</organism>
<keyword evidence="5" id="KW-0378">Hydrolase</keyword>
<evidence type="ECO:0000313" key="6">
    <source>
        <dbReference type="Proteomes" id="UP001155587"/>
    </source>
</evidence>
<dbReference type="SUPFAM" id="SSF56784">
    <property type="entry name" value="HAD-like"/>
    <property type="match status" value="1"/>
</dbReference>
<comment type="cofactor">
    <cofactor evidence="1">
        <name>Mg(2+)</name>
        <dbReference type="ChEBI" id="CHEBI:18420"/>
    </cofactor>
</comment>
<dbReference type="RefSeq" id="WP_265674446.1">
    <property type="nucleotide sequence ID" value="NZ_JAKRRY010000008.1"/>
</dbReference>
<sequence length="225" mass="24581">MSVVKCVLFDCDGTLVDSEMLCCEALVATFKEVGVSLSLEVAAENFSGGKIADVLMSAKRLTESNVSLDLLEPIYRRLTTELFESRLTPINGVERLLDYLDDEMIEYCVVTNSPTKKALHMLSIVGLSDRFKGKVISAFDANSWKPEPDLLRYAVTIMGFLPKECVYIDDTEKGVNMGIATGVKTVHFAKVCVESQPNVTCLSAMTQVVAHISELNGLVNKAASV</sequence>
<dbReference type="PANTHER" id="PTHR46193">
    <property type="entry name" value="6-PHOSPHOGLUCONATE PHOSPHATASE"/>
    <property type="match status" value="1"/>
</dbReference>
<gene>
    <name evidence="5" type="ORF">MD535_08530</name>
</gene>
<dbReference type="InterPro" id="IPR051600">
    <property type="entry name" value="Beta-PGM-like"/>
</dbReference>
<proteinExistence type="inferred from homology"/>
<dbReference type="InterPro" id="IPR023198">
    <property type="entry name" value="PGP-like_dom2"/>
</dbReference>
<dbReference type="InterPro" id="IPR006439">
    <property type="entry name" value="HAD-SF_hydro_IA"/>
</dbReference>
<dbReference type="InterPro" id="IPR023214">
    <property type="entry name" value="HAD_sf"/>
</dbReference>
<dbReference type="AlphaFoldDB" id="A0A9X3CM89"/>
<dbReference type="PANTHER" id="PTHR46193:SF10">
    <property type="entry name" value="6-PHOSPHOGLUCONATE PHOSPHATASE"/>
    <property type="match status" value="1"/>
</dbReference>
<keyword evidence="4" id="KW-0460">Magnesium</keyword>
<keyword evidence="6" id="KW-1185">Reference proteome</keyword>
<dbReference type="InterPro" id="IPR036412">
    <property type="entry name" value="HAD-like_sf"/>
</dbReference>
<evidence type="ECO:0000256" key="3">
    <source>
        <dbReference type="ARBA" id="ARBA00022723"/>
    </source>
</evidence>
<reference evidence="5" key="1">
    <citation type="submission" date="2022-02" db="EMBL/GenBank/DDBJ databases">
        <title>Vibrio sp. nov, a new bacterium isolated from seawater.</title>
        <authorList>
            <person name="Yuan Y."/>
        </authorList>
    </citation>
    <scope>NUCLEOTIDE SEQUENCE</scope>
    <source>
        <strain evidence="5">ZSDZ65</strain>
    </source>
</reference>
<dbReference type="Gene3D" id="1.10.150.240">
    <property type="entry name" value="Putative phosphatase, domain 2"/>
    <property type="match status" value="1"/>
</dbReference>
<dbReference type="GO" id="GO:0016787">
    <property type="term" value="F:hydrolase activity"/>
    <property type="evidence" value="ECO:0007669"/>
    <property type="project" value="UniProtKB-KW"/>
</dbReference>
<dbReference type="Proteomes" id="UP001155587">
    <property type="component" value="Unassembled WGS sequence"/>
</dbReference>
<protein>
    <submittedName>
        <fullName evidence="5">HAD-IA family hydrolase</fullName>
    </submittedName>
</protein>
<comment type="caution">
    <text evidence="5">The sequence shown here is derived from an EMBL/GenBank/DDBJ whole genome shotgun (WGS) entry which is preliminary data.</text>
</comment>
<accession>A0A9X3CM89</accession>
<dbReference type="InterPro" id="IPR041492">
    <property type="entry name" value="HAD_2"/>
</dbReference>
<name>A0A9X3CM89_9VIBR</name>
<dbReference type="PRINTS" id="PR00413">
    <property type="entry name" value="HADHALOGNASE"/>
</dbReference>
<dbReference type="EMBL" id="JAKRRY010000008">
    <property type="protein sequence ID" value="MCW8346052.1"/>
    <property type="molecule type" value="Genomic_DNA"/>
</dbReference>
<evidence type="ECO:0000313" key="5">
    <source>
        <dbReference type="EMBL" id="MCW8346052.1"/>
    </source>
</evidence>
<keyword evidence="3" id="KW-0479">Metal-binding</keyword>
<dbReference type="SFLD" id="SFLDS00003">
    <property type="entry name" value="Haloacid_Dehalogenase"/>
    <property type="match status" value="1"/>
</dbReference>
<evidence type="ECO:0000256" key="1">
    <source>
        <dbReference type="ARBA" id="ARBA00001946"/>
    </source>
</evidence>